<dbReference type="SUPFAM" id="SSF161111">
    <property type="entry name" value="Cation efflux protein transmembrane domain-like"/>
    <property type="match status" value="1"/>
</dbReference>
<dbReference type="EMBL" id="SNXO01000017">
    <property type="protein sequence ID" value="TDP56305.1"/>
    <property type="molecule type" value="Genomic_DNA"/>
</dbReference>
<keyword evidence="4 7" id="KW-0812">Transmembrane</keyword>
<dbReference type="FunFam" id="1.20.1510.10:FF:000006">
    <property type="entry name" value="Divalent cation efflux transporter"/>
    <property type="match status" value="1"/>
</dbReference>
<organism evidence="10 11">
    <name type="scientific">Aminicella lysinilytica</name>
    <dbReference type="NCBI Taxonomy" id="433323"/>
    <lineage>
        <taxon>Bacteria</taxon>
        <taxon>Bacillati</taxon>
        <taxon>Bacillota</taxon>
        <taxon>Clostridia</taxon>
        <taxon>Peptostreptococcales</taxon>
        <taxon>Anaerovoracaceae</taxon>
        <taxon>Aminicella</taxon>
    </lineage>
</organism>
<keyword evidence="6 7" id="KW-0472">Membrane</keyword>
<dbReference type="InterPro" id="IPR050291">
    <property type="entry name" value="CDF_Transporter"/>
</dbReference>
<reference evidence="10 11" key="1">
    <citation type="submission" date="2019-03" db="EMBL/GenBank/DDBJ databases">
        <title>Genomic Encyclopedia of Type Strains, Phase IV (KMG-IV): sequencing the most valuable type-strain genomes for metagenomic binning, comparative biology and taxonomic classification.</title>
        <authorList>
            <person name="Goeker M."/>
        </authorList>
    </citation>
    <scope>NUCLEOTIDE SEQUENCE [LARGE SCALE GENOMIC DNA]</scope>
    <source>
        <strain evidence="10 11">DSM 28287</strain>
    </source>
</reference>
<dbReference type="InterPro" id="IPR036837">
    <property type="entry name" value="Cation_efflux_CTD_sf"/>
</dbReference>
<feature type="transmembrane region" description="Helical" evidence="7">
    <location>
        <begin position="95"/>
        <end position="115"/>
    </location>
</feature>
<evidence type="ECO:0000256" key="2">
    <source>
        <dbReference type="ARBA" id="ARBA00008114"/>
    </source>
</evidence>
<evidence type="ECO:0000256" key="7">
    <source>
        <dbReference type="SAM" id="Phobius"/>
    </source>
</evidence>
<evidence type="ECO:0000313" key="11">
    <source>
        <dbReference type="Proteomes" id="UP000295500"/>
    </source>
</evidence>
<evidence type="ECO:0000313" key="10">
    <source>
        <dbReference type="EMBL" id="TDP56305.1"/>
    </source>
</evidence>
<dbReference type="Gene3D" id="3.30.70.1350">
    <property type="entry name" value="Cation efflux protein, cytoplasmic domain"/>
    <property type="match status" value="1"/>
</dbReference>
<feature type="domain" description="Cation efflux protein transmembrane" evidence="8">
    <location>
        <begin position="32"/>
        <end position="223"/>
    </location>
</feature>
<dbReference type="GO" id="GO:0016020">
    <property type="term" value="C:membrane"/>
    <property type="evidence" value="ECO:0007669"/>
    <property type="project" value="UniProtKB-SubCell"/>
</dbReference>
<dbReference type="InterPro" id="IPR027469">
    <property type="entry name" value="Cation_efflux_TMD_sf"/>
</dbReference>
<dbReference type="GO" id="GO:0008324">
    <property type="term" value="F:monoatomic cation transmembrane transporter activity"/>
    <property type="evidence" value="ECO:0007669"/>
    <property type="project" value="InterPro"/>
</dbReference>
<protein>
    <submittedName>
        <fullName evidence="10">Cation diffusion facilitator family transporter</fullName>
    </submittedName>
</protein>
<dbReference type="AlphaFoldDB" id="A0A4R6Q4B3"/>
<feature type="transmembrane region" description="Helical" evidence="7">
    <location>
        <begin position="30"/>
        <end position="58"/>
    </location>
</feature>
<dbReference type="PANTHER" id="PTHR43840">
    <property type="entry name" value="MITOCHONDRIAL METAL TRANSPORTER 1-RELATED"/>
    <property type="match status" value="1"/>
</dbReference>
<feature type="transmembrane region" description="Helical" evidence="7">
    <location>
        <begin position="127"/>
        <end position="147"/>
    </location>
</feature>
<dbReference type="InterPro" id="IPR058533">
    <property type="entry name" value="Cation_efflux_TM"/>
</dbReference>
<comment type="caution">
    <text evidence="10">The sequence shown here is derived from an EMBL/GenBank/DDBJ whole genome shotgun (WGS) entry which is preliminary data.</text>
</comment>
<accession>A0A4R6Q4B3</accession>
<gene>
    <name evidence="10" type="ORF">EV211_11719</name>
</gene>
<dbReference type="Pfam" id="PF01545">
    <property type="entry name" value="Cation_efflux"/>
    <property type="match status" value="1"/>
</dbReference>
<evidence type="ECO:0000259" key="9">
    <source>
        <dbReference type="Pfam" id="PF16916"/>
    </source>
</evidence>
<keyword evidence="11" id="KW-1185">Reference proteome</keyword>
<dbReference type="Pfam" id="PF16916">
    <property type="entry name" value="ZT_dimer"/>
    <property type="match status" value="1"/>
</dbReference>
<keyword evidence="5 7" id="KW-1133">Transmembrane helix</keyword>
<dbReference type="Gene3D" id="1.20.1510.10">
    <property type="entry name" value="Cation efflux protein transmembrane domain"/>
    <property type="match status" value="1"/>
</dbReference>
<evidence type="ECO:0000256" key="6">
    <source>
        <dbReference type="ARBA" id="ARBA00023136"/>
    </source>
</evidence>
<dbReference type="PANTHER" id="PTHR43840:SF50">
    <property type="entry name" value="MANGANESE EFFLUX SYSTEM PROTEIN MNES"/>
    <property type="match status" value="1"/>
</dbReference>
<keyword evidence="3" id="KW-0813">Transport</keyword>
<dbReference type="Proteomes" id="UP000295500">
    <property type="component" value="Unassembled WGS sequence"/>
</dbReference>
<evidence type="ECO:0000256" key="4">
    <source>
        <dbReference type="ARBA" id="ARBA00022692"/>
    </source>
</evidence>
<dbReference type="RefSeq" id="WP_133528447.1">
    <property type="nucleotide sequence ID" value="NZ_SNXO01000017.1"/>
</dbReference>
<comment type="subcellular location">
    <subcellularLocation>
        <location evidence="1">Membrane</location>
        <topology evidence="1">Multi-pass membrane protein</topology>
    </subcellularLocation>
</comment>
<dbReference type="SUPFAM" id="SSF160240">
    <property type="entry name" value="Cation efflux protein cytoplasmic domain-like"/>
    <property type="match status" value="1"/>
</dbReference>
<evidence type="ECO:0000256" key="3">
    <source>
        <dbReference type="ARBA" id="ARBA00022448"/>
    </source>
</evidence>
<dbReference type="InterPro" id="IPR002524">
    <property type="entry name" value="Cation_efflux"/>
</dbReference>
<evidence type="ECO:0000256" key="5">
    <source>
        <dbReference type="ARBA" id="ARBA00022989"/>
    </source>
</evidence>
<evidence type="ECO:0000256" key="1">
    <source>
        <dbReference type="ARBA" id="ARBA00004141"/>
    </source>
</evidence>
<proteinExistence type="inferred from homology"/>
<sequence>MTKLLIKLFVKDYKNTDDVRVRESYGKFSGVVGIVSNLVLCAAKILIGIISASIAIIADGINNLSDASSSIITLVGFKLAALPEDKKHPYGHARIEYLTGIIISIIIIFVGGLLLKSSAGKILHPEQVEYTAVTIIVLVAAIGIKLWQSAFYGYVSRAIDSVTVKAASADSRNDVISTAAVLLGVIITKCSGLVLDGYIGCAVALFIIWSGIDLIKETSSPLLGEAPDEDLVNNIKKIAEGYDGVLGIHDLVVHNYGPGKVFASMHVEVDATKDIMESHDMIDNIEREIGEALHVHFVVHMDPVMKNDPELDEVKHIVCNCIDDMDGVLSMHDLREVKGPTHTNYIFDVVLSPECRLPEDEIHDTIEDAVKKARIDSFVVITFDRSYTGL</sequence>
<evidence type="ECO:0000259" key="8">
    <source>
        <dbReference type="Pfam" id="PF01545"/>
    </source>
</evidence>
<feature type="domain" description="Cation efflux protein cytoplasmic" evidence="9">
    <location>
        <begin position="227"/>
        <end position="303"/>
    </location>
</feature>
<dbReference type="InterPro" id="IPR027470">
    <property type="entry name" value="Cation_efflux_CTD"/>
</dbReference>
<comment type="similarity">
    <text evidence="2">Belongs to the cation diffusion facilitator (CDF) transporter (TC 2.A.4) family.</text>
</comment>
<dbReference type="OrthoDB" id="9806522at2"/>
<name>A0A4R6Q4B3_9FIRM</name>
<dbReference type="NCBIfam" id="TIGR01297">
    <property type="entry name" value="CDF"/>
    <property type="match status" value="1"/>
</dbReference>